<comment type="caution">
    <text evidence="10">The sequence shown here is derived from an EMBL/GenBank/DDBJ whole genome shotgun (WGS) entry which is preliminary data.</text>
</comment>
<keyword evidence="7" id="KW-0131">Cell cycle</keyword>
<dbReference type="PANTHER" id="PTHR12955">
    <property type="entry name" value="SARCOMA ANTIGEN NY-SAR-95-RELATED"/>
    <property type="match status" value="1"/>
</dbReference>
<dbReference type="GO" id="GO:0051642">
    <property type="term" value="P:centrosome localization"/>
    <property type="evidence" value="ECO:0007669"/>
    <property type="project" value="TreeGrafter"/>
</dbReference>
<proteinExistence type="inferred from homology"/>
<evidence type="ECO:0000256" key="1">
    <source>
        <dbReference type="ARBA" id="ARBA00004123"/>
    </source>
</evidence>
<dbReference type="GO" id="GO:0032039">
    <property type="term" value="C:integrator complex"/>
    <property type="evidence" value="ECO:0007669"/>
    <property type="project" value="TreeGrafter"/>
</dbReference>
<keyword evidence="5" id="KW-0498">Mitosis</keyword>
<comment type="similarity">
    <text evidence="8">Belongs to the Integrator subunit 13 family.</text>
</comment>
<gene>
    <name evidence="10" type="ORF">OS493_011578</name>
</gene>
<evidence type="ECO:0000256" key="6">
    <source>
        <dbReference type="ARBA" id="ARBA00023242"/>
    </source>
</evidence>
<keyword evidence="6" id="KW-0539">Nucleus</keyword>
<name>A0A9X0CNG3_9CNID</name>
<organism evidence="10 11">
    <name type="scientific">Desmophyllum pertusum</name>
    <dbReference type="NCBI Taxonomy" id="174260"/>
    <lineage>
        <taxon>Eukaryota</taxon>
        <taxon>Metazoa</taxon>
        <taxon>Cnidaria</taxon>
        <taxon>Anthozoa</taxon>
        <taxon>Hexacorallia</taxon>
        <taxon>Scleractinia</taxon>
        <taxon>Caryophylliina</taxon>
        <taxon>Caryophylliidae</taxon>
        <taxon>Desmophyllum</taxon>
    </lineage>
</organism>
<keyword evidence="3" id="KW-0963">Cytoplasm</keyword>
<feature type="region of interest" description="Disordered" evidence="9">
    <location>
        <begin position="143"/>
        <end position="164"/>
    </location>
</feature>
<evidence type="ECO:0000256" key="8">
    <source>
        <dbReference type="ARBA" id="ARBA00061603"/>
    </source>
</evidence>
<evidence type="ECO:0000256" key="5">
    <source>
        <dbReference type="ARBA" id="ARBA00022776"/>
    </source>
</evidence>
<protein>
    <submittedName>
        <fullName evidence="10">Uncharacterized protein</fullName>
    </submittedName>
</protein>
<comment type="subcellular location">
    <subcellularLocation>
        <location evidence="2">Cytoplasm</location>
    </subcellularLocation>
    <subcellularLocation>
        <location evidence="1">Nucleus</location>
    </subcellularLocation>
</comment>
<evidence type="ECO:0000256" key="9">
    <source>
        <dbReference type="SAM" id="MobiDB-lite"/>
    </source>
</evidence>
<dbReference type="AlphaFoldDB" id="A0A9X0CNG3"/>
<evidence type="ECO:0000256" key="2">
    <source>
        <dbReference type="ARBA" id="ARBA00004496"/>
    </source>
</evidence>
<evidence type="ECO:0000313" key="11">
    <source>
        <dbReference type="Proteomes" id="UP001163046"/>
    </source>
</evidence>
<evidence type="ECO:0000256" key="4">
    <source>
        <dbReference type="ARBA" id="ARBA00022618"/>
    </source>
</evidence>
<accession>A0A9X0CNG3</accession>
<dbReference type="InterPro" id="IPR019355">
    <property type="entry name" value="Cell_cycle_regulator_Mat89Bb"/>
</dbReference>
<dbReference type="Proteomes" id="UP001163046">
    <property type="component" value="Unassembled WGS sequence"/>
</dbReference>
<dbReference type="GO" id="GO:0051301">
    <property type="term" value="P:cell division"/>
    <property type="evidence" value="ECO:0007669"/>
    <property type="project" value="UniProtKB-KW"/>
</dbReference>
<dbReference type="PANTHER" id="PTHR12955:SF1">
    <property type="entry name" value="INTEGRATOR COMPLEX SUBUNIT 13"/>
    <property type="match status" value="1"/>
</dbReference>
<keyword evidence="11" id="KW-1185">Reference proteome</keyword>
<dbReference type="Pfam" id="PF10221">
    <property type="entry name" value="Mat89Bb"/>
    <property type="match status" value="1"/>
</dbReference>
<dbReference type="OrthoDB" id="5844105at2759"/>
<dbReference type="GO" id="GO:0005737">
    <property type="term" value="C:cytoplasm"/>
    <property type="evidence" value="ECO:0007669"/>
    <property type="project" value="UniProtKB-SubCell"/>
</dbReference>
<reference evidence="10" key="1">
    <citation type="submission" date="2023-01" db="EMBL/GenBank/DDBJ databases">
        <title>Genome assembly of the deep-sea coral Lophelia pertusa.</title>
        <authorList>
            <person name="Herrera S."/>
            <person name="Cordes E."/>
        </authorList>
    </citation>
    <scope>NUCLEOTIDE SEQUENCE</scope>
    <source>
        <strain evidence="10">USNM1676648</strain>
        <tissue evidence="10">Polyp</tissue>
    </source>
</reference>
<keyword evidence="4" id="KW-0132">Cell division</keyword>
<dbReference type="EMBL" id="MU827306">
    <property type="protein sequence ID" value="KAJ7363294.1"/>
    <property type="molecule type" value="Genomic_DNA"/>
</dbReference>
<sequence>MANEKLIPPVKRTVIVLDHSSKFQSLSKQHIDFDGGGKKGKGKGSSAVSPVFKSSWTCSLEAAVEYCRIVYDIFPTEYMVKVVVSDDSAHIVNSWSYEQQCVPQLLKSFAGLGPPKDDNEEDCSIMHGLTSAVQCLCEPIPQNSKTNQTNSAVLRQDGSSASQT</sequence>
<evidence type="ECO:0000313" key="10">
    <source>
        <dbReference type="EMBL" id="KAJ7363294.1"/>
    </source>
</evidence>
<evidence type="ECO:0000256" key="3">
    <source>
        <dbReference type="ARBA" id="ARBA00022490"/>
    </source>
</evidence>
<evidence type="ECO:0000256" key="7">
    <source>
        <dbReference type="ARBA" id="ARBA00023306"/>
    </source>
</evidence>
<dbReference type="GO" id="GO:0007346">
    <property type="term" value="P:regulation of mitotic cell cycle"/>
    <property type="evidence" value="ECO:0007669"/>
    <property type="project" value="TreeGrafter"/>
</dbReference>